<evidence type="ECO:0000256" key="8">
    <source>
        <dbReference type="ARBA" id="ARBA00061383"/>
    </source>
</evidence>
<evidence type="ECO:0000256" key="6">
    <source>
        <dbReference type="ARBA" id="ARBA00023136"/>
    </source>
</evidence>
<feature type="region of interest" description="Disordered" evidence="10">
    <location>
        <begin position="83"/>
        <end position="112"/>
    </location>
</feature>
<organism evidence="13 14">
    <name type="scientific">Alectoria fallacina</name>
    <dbReference type="NCBI Taxonomy" id="1903189"/>
    <lineage>
        <taxon>Eukaryota</taxon>
        <taxon>Fungi</taxon>
        <taxon>Dikarya</taxon>
        <taxon>Ascomycota</taxon>
        <taxon>Pezizomycotina</taxon>
        <taxon>Lecanoromycetes</taxon>
        <taxon>OSLEUM clade</taxon>
        <taxon>Lecanoromycetidae</taxon>
        <taxon>Lecanorales</taxon>
        <taxon>Lecanorineae</taxon>
        <taxon>Parmeliaceae</taxon>
        <taxon>Alectoria</taxon>
    </lineage>
</organism>
<evidence type="ECO:0000256" key="7">
    <source>
        <dbReference type="ARBA" id="ARBA00037847"/>
    </source>
</evidence>
<feature type="compositionally biased region" description="Pro residues" evidence="10">
    <location>
        <begin position="89"/>
        <end position="103"/>
    </location>
</feature>
<dbReference type="Pfam" id="PF02845">
    <property type="entry name" value="CUE"/>
    <property type="match status" value="1"/>
</dbReference>
<feature type="compositionally biased region" description="Low complexity" evidence="10">
    <location>
        <begin position="133"/>
        <end position="152"/>
    </location>
</feature>
<accession>A0A8H3FC78</accession>
<dbReference type="Gene3D" id="1.10.8.10">
    <property type="entry name" value="DNA helicase RuvA subunit, C-terminal domain"/>
    <property type="match status" value="1"/>
</dbReference>
<evidence type="ECO:0000256" key="11">
    <source>
        <dbReference type="SAM" id="Phobius"/>
    </source>
</evidence>
<dbReference type="GO" id="GO:0005789">
    <property type="term" value="C:endoplasmic reticulum membrane"/>
    <property type="evidence" value="ECO:0007669"/>
    <property type="project" value="UniProtKB-SubCell"/>
</dbReference>
<dbReference type="Proteomes" id="UP000664203">
    <property type="component" value="Unassembled WGS sequence"/>
</dbReference>
<evidence type="ECO:0000313" key="14">
    <source>
        <dbReference type="Proteomes" id="UP000664203"/>
    </source>
</evidence>
<protein>
    <recommendedName>
        <fullName evidence="9">Coupling of ubiquitin conjugation to ER degradation protein 1</fullName>
    </recommendedName>
</protein>
<dbReference type="SUPFAM" id="SSF46934">
    <property type="entry name" value="UBA-like"/>
    <property type="match status" value="1"/>
</dbReference>
<feature type="region of interest" description="Disordered" evidence="10">
    <location>
        <begin position="131"/>
        <end position="171"/>
    </location>
</feature>
<dbReference type="EMBL" id="CAJPDR010000109">
    <property type="protein sequence ID" value="CAF9918141.1"/>
    <property type="molecule type" value="Genomic_DNA"/>
</dbReference>
<reference evidence="13" key="1">
    <citation type="submission" date="2021-03" db="EMBL/GenBank/DDBJ databases">
        <authorList>
            <person name="Tagirdzhanova G."/>
        </authorList>
    </citation>
    <scope>NUCLEOTIDE SEQUENCE</scope>
</reference>
<evidence type="ECO:0000256" key="1">
    <source>
        <dbReference type="ARBA" id="ARBA00004586"/>
    </source>
</evidence>
<dbReference type="FunFam" id="1.10.8.10:FF:000050">
    <property type="entry name" value="Related to AMFR protein"/>
    <property type="match status" value="1"/>
</dbReference>
<gene>
    <name evidence="13" type="ORF">ALECFALPRED_000571</name>
</gene>
<evidence type="ECO:0000256" key="4">
    <source>
        <dbReference type="ARBA" id="ARBA00022824"/>
    </source>
</evidence>
<keyword evidence="2 11" id="KW-0812">Transmembrane</keyword>
<dbReference type="GO" id="GO:0043130">
    <property type="term" value="F:ubiquitin binding"/>
    <property type="evidence" value="ECO:0007669"/>
    <property type="project" value="InterPro"/>
</dbReference>
<keyword evidence="14" id="KW-1185">Reference proteome</keyword>
<proteinExistence type="inferred from homology"/>
<feature type="transmembrane region" description="Helical" evidence="11">
    <location>
        <begin position="12"/>
        <end position="29"/>
    </location>
</feature>
<keyword evidence="3" id="KW-0833">Ubl conjugation pathway</keyword>
<dbReference type="AlphaFoldDB" id="A0A8H3FC78"/>
<evidence type="ECO:0000256" key="10">
    <source>
        <dbReference type="SAM" id="MobiDB-lite"/>
    </source>
</evidence>
<dbReference type="PROSITE" id="PS51140">
    <property type="entry name" value="CUE"/>
    <property type="match status" value="1"/>
</dbReference>
<keyword evidence="4" id="KW-0256">Endoplasmic reticulum</keyword>
<sequence length="195" mass="21394">MPDQQQTLSVPSLLLLAAFAAITIRYFFFTKPSTSSLRTNSRAANPADVEQIATMFPQIGRREIIWDLQRNGGSVNATTERILGRGSLDPPPPSFQPIIPPGATPSTANTNPAQLKSKHIDLITRYNLGSKISSPLSTPSEGSGPSGSPGVSQTQAWSSNKNERQALLKRRREEMILNARRKLEEMERGRLQQDG</sequence>
<evidence type="ECO:0000313" key="13">
    <source>
        <dbReference type="EMBL" id="CAF9918141.1"/>
    </source>
</evidence>
<evidence type="ECO:0000256" key="3">
    <source>
        <dbReference type="ARBA" id="ARBA00022786"/>
    </source>
</evidence>
<feature type="domain" description="CUE" evidence="12">
    <location>
        <begin position="44"/>
        <end position="88"/>
    </location>
</feature>
<keyword evidence="6 11" id="KW-0472">Membrane</keyword>
<evidence type="ECO:0000256" key="9">
    <source>
        <dbReference type="ARBA" id="ARBA00072899"/>
    </source>
</evidence>
<dbReference type="CDD" id="cd14424">
    <property type="entry name" value="CUE_Cue1p_like"/>
    <property type="match status" value="1"/>
</dbReference>
<evidence type="ECO:0000259" key="12">
    <source>
        <dbReference type="PROSITE" id="PS51140"/>
    </source>
</evidence>
<keyword evidence="5 11" id="KW-1133">Transmembrane helix</keyword>
<dbReference type="InterPro" id="IPR003892">
    <property type="entry name" value="CUE"/>
</dbReference>
<name>A0A8H3FC78_9LECA</name>
<dbReference type="OrthoDB" id="3824970at2759"/>
<comment type="similarity">
    <text evidence="8">Belongs to the CUE1 family.</text>
</comment>
<feature type="compositionally biased region" description="Basic and acidic residues" evidence="10">
    <location>
        <begin position="161"/>
        <end position="171"/>
    </location>
</feature>
<evidence type="ECO:0000256" key="5">
    <source>
        <dbReference type="ARBA" id="ARBA00022989"/>
    </source>
</evidence>
<dbReference type="InterPro" id="IPR009060">
    <property type="entry name" value="UBA-like_sf"/>
</dbReference>
<comment type="subcellular location">
    <subcellularLocation>
        <location evidence="7">Endomembrane system</location>
        <topology evidence="7">Single-pass membrane protein</topology>
    </subcellularLocation>
    <subcellularLocation>
        <location evidence="1">Endoplasmic reticulum membrane</location>
    </subcellularLocation>
</comment>
<evidence type="ECO:0000256" key="2">
    <source>
        <dbReference type="ARBA" id="ARBA00022692"/>
    </source>
</evidence>
<comment type="caution">
    <text evidence="13">The sequence shown here is derived from an EMBL/GenBank/DDBJ whole genome shotgun (WGS) entry which is preliminary data.</text>
</comment>